<reference evidence="2" key="1">
    <citation type="submission" date="2016-03" db="EMBL/GenBank/DDBJ databases">
        <title>Mechanisms controlling the formation of the plant cell surface in tip-growing cells are functionally conserved among land plants.</title>
        <authorList>
            <person name="Honkanen S."/>
            <person name="Jones V.A."/>
            <person name="Morieri G."/>
            <person name="Champion C."/>
            <person name="Hetherington A.J."/>
            <person name="Kelly S."/>
            <person name="Saint-Marcoux D."/>
            <person name="Proust H."/>
            <person name="Prescott H."/>
            <person name="Dolan L."/>
        </authorList>
    </citation>
    <scope>NUCLEOTIDE SEQUENCE [LARGE SCALE GENOMIC DNA]</scope>
    <source>
        <tissue evidence="2">Whole gametophyte</tissue>
    </source>
</reference>
<gene>
    <name evidence="2" type="ORF">AXG93_3050s1000</name>
</gene>
<evidence type="ECO:0000313" key="3">
    <source>
        <dbReference type="Proteomes" id="UP000077202"/>
    </source>
</evidence>
<dbReference type="SUPFAM" id="SSF56672">
    <property type="entry name" value="DNA/RNA polymerases"/>
    <property type="match status" value="1"/>
</dbReference>
<sequence>MAGDDSIPDVFSGPRRSTQLRQAPRHLDPYIAVFSAVITELLPDDGDNLQFHDICDDAYWIVAMGNEYAFILQNDTWELLPLPPGKWSNSRMIEALATSLMEDFAMTDLGLITKYLGVNFVLHPHGLLLHQESYTLSILEEFSFLDCRPSFIPLNEGVQLRREIGTSPVDSTLYKRLVGKLLYLIRTRPDIAFATNQASRYMHEAQELHLAVVKGILRYLKRYPSYGIFYDNGEDDNLEGYSDANYAADLDEPISTSAYLFTLGSSSWNSKKHSSTARSSCESEYCGLTLCAMEAMWIRRLLQEIGCYSANPTRIGVDNHSAIKLANNPVFHDRTKHFKVDWHFCRQSKALEYMGVLDVYSTAIIQMDLEKVR</sequence>
<dbReference type="Pfam" id="PF07727">
    <property type="entry name" value="RVT_2"/>
    <property type="match status" value="1"/>
</dbReference>
<name>A0A176WE92_MARPO</name>
<dbReference type="InterPro" id="IPR013103">
    <property type="entry name" value="RVT_2"/>
</dbReference>
<accession>A0A176WE92</accession>
<dbReference type="InterPro" id="IPR043502">
    <property type="entry name" value="DNA/RNA_pol_sf"/>
</dbReference>
<comment type="caution">
    <text evidence="2">The sequence shown here is derived from an EMBL/GenBank/DDBJ whole genome shotgun (WGS) entry which is preliminary data.</text>
</comment>
<proteinExistence type="predicted"/>
<dbReference type="PANTHER" id="PTHR11439:SF463">
    <property type="entry name" value="REVERSE TRANSCRIPTASE TY1_COPIA-TYPE DOMAIN-CONTAINING PROTEIN"/>
    <property type="match status" value="1"/>
</dbReference>
<dbReference type="AlphaFoldDB" id="A0A176WE92"/>
<evidence type="ECO:0000259" key="1">
    <source>
        <dbReference type="Pfam" id="PF07727"/>
    </source>
</evidence>
<dbReference type="Proteomes" id="UP000077202">
    <property type="component" value="Unassembled WGS sequence"/>
</dbReference>
<feature type="domain" description="Reverse transcriptase Ty1/copia-type" evidence="1">
    <location>
        <begin position="88"/>
        <end position="154"/>
    </location>
</feature>
<keyword evidence="3" id="KW-1185">Reference proteome</keyword>
<evidence type="ECO:0000313" key="2">
    <source>
        <dbReference type="EMBL" id="OAE31234.1"/>
    </source>
</evidence>
<protein>
    <recommendedName>
        <fullName evidence="1">Reverse transcriptase Ty1/copia-type domain-containing protein</fullName>
    </recommendedName>
</protein>
<dbReference type="PANTHER" id="PTHR11439">
    <property type="entry name" value="GAG-POL-RELATED RETROTRANSPOSON"/>
    <property type="match status" value="1"/>
</dbReference>
<organism evidence="2 3">
    <name type="scientific">Marchantia polymorpha subsp. ruderalis</name>
    <dbReference type="NCBI Taxonomy" id="1480154"/>
    <lineage>
        <taxon>Eukaryota</taxon>
        <taxon>Viridiplantae</taxon>
        <taxon>Streptophyta</taxon>
        <taxon>Embryophyta</taxon>
        <taxon>Marchantiophyta</taxon>
        <taxon>Marchantiopsida</taxon>
        <taxon>Marchantiidae</taxon>
        <taxon>Marchantiales</taxon>
        <taxon>Marchantiaceae</taxon>
        <taxon>Marchantia</taxon>
    </lineage>
</organism>
<dbReference type="EMBL" id="LVLJ01001132">
    <property type="protein sequence ID" value="OAE31234.1"/>
    <property type="molecule type" value="Genomic_DNA"/>
</dbReference>
<dbReference type="CDD" id="cd09272">
    <property type="entry name" value="RNase_HI_RT_Ty1"/>
    <property type="match status" value="1"/>
</dbReference>